<dbReference type="GO" id="GO:0009225">
    <property type="term" value="P:nucleotide-sugar metabolic process"/>
    <property type="evidence" value="ECO:0007669"/>
    <property type="project" value="TreeGrafter"/>
</dbReference>
<accession>A0A553MUD9</accession>
<proteinExistence type="predicted"/>
<gene>
    <name evidence="5" type="ORF">DNTS_035610</name>
</gene>
<dbReference type="Pfam" id="PF05028">
    <property type="entry name" value="PARG_cat_C"/>
    <property type="match status" value="1"/>
</dbReference>
<dbReference type="GO" id="GO:1990966">
    <property type="term" value="P:ATP generation from poly-ADP-D-ribose"/>
    <property type="evidence" value="ECO:0007669"/>
    <property type="project" value="TreeGrafter"/>
</dbReference>
<feature type="binding site" evidence="2">
    <location>
        <position position="51"/>
    </location>
    <ligand>
        <name>substrate</name>
    </ligand>
</feature>
<name>A0A553MUD9_9TELE</name>
<sequence length="250" mass="28262">MPTGLVTFTRQYLSVSPKWESLKTQLTRLHITCKGTIEKEGHGMLQVDFANRMVGGGVTGQGLVQEEIRFLINPELIISRLFTEALDCKECLIITGTEQYSNYSGYADSFRWECSHIDDIPRDAWQRRCTEIVAIDALKYRSLMEQFQLEKITRDLNKAYCGFVRPGVNPQNLSAVATGNWGCGAFGGSLYNYLRQYSSEVSMQVSRPSIKLYDFLYERVSRDREQEETKCGPGDCTFTPSPSPGLSDCL</sequence>
<dbReference type="InterPro" id="IPR046372">
    <property type="entry name" value="PARG_cat_C"/>
</dbReference>
<comment type="caution">
    <text evidence="5">The sequence shown here is derived from an EMBL/GenBank/DDBJ whole genome shotgun (WGS) entry which is preliminary data.</text>
</comment>
<dbReference type="OrthoDB" id="1937899at2759"/>
<keyword evidence="6" id="KW-1185">Reference proteome</keyword>
<dbReference type="Proteomes" id="UP000316079">
    <property type="component" value="Unassembled WGS sequence"/>
</dbReference>
<dbReference type="GO" id="GO:0005634">
    <property type="term" value="C:nucleus"/>
    <property type="evidence" value="ECO:0007669"/>
    <property type="project" value="TreeGrafter"/>
</dbReference>
<feature type="active site" evidence="1">
    <location>
        <position position="48"/>
    </location>
</feature>
<evidence type="ECO:0000256" key="3">
    <source>
        <dbReference type="SAM" id="MobiDB-lite"/>
    </source>
</evidence>
<protein>
    <recommendedName>
        <fullName evidence="4">PARG catalytic Macro domain-containing protein</fullName>
    </recommendedName>
</protein>
<evidence type="ECO:0000313" key="5">
    <source>
        <dbReference type="EMBL" id="TRY56795.1"/>
    </source>
</evidence>
<feature type="domain" description="PARG catalytic Macro" evidence="4">
    <location>
        <begin position="17"/>
        <end position="189"/>
    </location>
</feature>
<feature type="binding site" evidence="2">
    <location>
        <position position="65"/>
    </location>
    <ligand>
        <name>substrate</name>
    </ligand>
</feature>
<evidence type="ECO:0000256" key="2">
    <source>
        <dbReference type="PIRSR" id="PIRSR607724-2"/>
    </source>
</evidence>
<dbReference type="PANTHER" id="PTHR12837">
    <property type="entry name" value="POLY ADP-RIBOSE GLYCOHYDROLASE"/>
    <property type="match status" value="1"/>
</dbReference>
<feature type="active site" evidence="1">
    <location>
        <position position="66"/>
    </location>
</feature>
<dbReference type="GO" id="GO:0005975">
    <property type="term" value="P:carbohydrate metabolic process"/>
    <property type="evidence" value="ECO:0007669"/>
    <property type="project" value="InterPro"/>
</dbReference>
<dbReference type="EMBL" id="SRMA01027260">
    <property type="protein sequence ID" value="TRY56795.1"/>
    <property type="molecule type" value="Genomic_DNA"/>
</dbReference>
<dbReference type="PANTHER" id="PTHR12837:SF8">
    <property type="entry name" value="POLY(ADP-RIBOSE) GLYCOHYDROLASE"/>
    <property type="match status" value="1"/>
</dbReference>
<dbReference type="STRING" id="623744.A0A553MUD9"/>
<evidence type="ECO:0000313" key="6">
    <source>
        <dbReference type="Proteomes" id="UP000316079"/>
    </source>
</evidence>
<reference evidence="5 6" key="1">
    <citation type="journal article" date="2019" name="Sci. Data">
        <title>Hybrid genome assembly and annotation of Danionella translucida.</title>
        <authorList>
            <person name="Kadobianskyi M."/>
            <person name="Schulze L."/>
            <person name="Schuelke M."/>
            <person name="Judkewitz B."/>
        </authorList>
    </citation>
    <scope>NUCLEOTIDE SEQUENCE [LARGE SCALE GENOMIC DNA]</scope>
    <source>
        <strain evidence="5 6">Bolton</strain>
    </source>
</reference>
<feature type="active site" evidence="1">
    <location>
        <position position="67"/>
    </location>
</feature>
<dbReference type="GO" id="GO:0005737">
    <property type="term" value="C:cytoplasm"/>
    <property type="evidence" value="ECO:0007669"/>
    <property type="project" value="TreeGrafter"/>
</dbReference>
<feature type="region of interest" description="Disordered" evidence="3">
    <location>
        <begin position="226"/>
        <end position="250"/>
    </location>
</feature>
<dbReference type="GO" id="GO:0006282">
    <property type="term" value="P:regulation of DNA repair"/>
    <property type="evidence" value="ECO:0007669"/>
    <property type="project" value="InterPro"/>
</dbReference>
<organism evidence="5 6">
    <name type="scientific">Danionella cerebrum</name>
    <dbReference type="NCBI Taxonomy" id="2873325"/>
    <lineage>
        <taxon>Eukaryota</taxon>
        <taxon>Metazoa</taxon>
        <taxon>Chordata</taxon>
        <taxon>Craniata</taxon>
        <taxon>Vertebrata</taxon>
        <taxon>Euteleostomi</taxon>
        <taxon>Actinopterygii</taxon>
        <taxon>Neopterygii</taxon>
        <taxon>Teleostei</taxon>
        <taxon>Ostariophysi</taxon>
        <taxon>Cypriniformes</taxon>
        <taxon>Danionidae</taxon>
        <taxon>Danioninae</taxon>
        <taxon>Danionella</taxon>
    </lineage>
</organism>
<evidence type="ECO:0000256" key="1">
    <source>
        <dbReference type="PIRSR" id="PIRSR607724-1"/>
    </source>
</evidence>
<dbReference type="AlphaFoldDB" id="A0A553MUD9"/>
<dbReference type="InterPro" id="IPR007724">
    <property type="entry name" value="Poly_GlycHdrlase"/>
</dbReference>
<feature type="binding site" evidence="2">
    <location>
        <position position="106"/>
    </location>
    <ligand>
        <name>substrate</name>
    </ligand>
</feature>
<dbReference type="GO" id="GO:0004649">
    <property type="term" value="F:poly(ADP-ribose) glycohydrolase activity"/>
    <property type="evidence" value="ECO:0007669"/>
    <property type="project" value="InterPro"/>
</dbReference>
<evidence type="ECO:0000259" key="4">
    <source>
        <dbReference type="Pfam" id="PF05028"/>
    </source>
</evidence>